<evidence type="ECO:0000256" key="8">
    <source>
        <dbReference type="ARBA" id="ARBA00022741"/>
    </source>
</evidence>
<keyword evidence="4 16" id="KW-0723">Serine/threonine-protein kinase</keyword>
<evidence type="ECO:0000256" key="7">
    <source>
        <dbReference type="ARBA" id="ARBA00022737"/>
    </source>
</evidence>
<feature type="region of interest" description="Disordered" evidence="17">
    <location>
        <begin position="396"/>
        <end position="495"/>
    </location>
</feature>
<dbReference type="Pfam" id="PF00069">
    <property type="entry name" value="Pkinase"/>
    <property type="match status" value="1"/>
</dbReference>
<keyword evidence="7" id="KW-0677">Repeat</keyword>
<dbReference type="GO" id="GO:0004674">
    <property type="term" value="F:protein serine/threonine kinase activity"/>
    <property type="evidence" value="ECO:0007669"/>
    <property type="project" value="UniProtKB-KW"/>
</dbReference>
<evidence type="ECO:0000256" key="11">
    <source>
        <dbReference type="ARBA" id="ARBA00022840"/>
    </source>
</evidence>
<dbReference type="EMBL" id="CDMZ01000065">
    <property type="protein sequence ID" value="CEM05763.1"/>
    <property type="molecule type" value="Genomic_DNA"/>
</dbReference>
<feature type="compositionally biased region" description="Basic and acidic residues" evidence="17">
    <location>
        <begin position="467"/>
        <end position="495"/>
    </location>
</feature>
<dbReference type="SMART" id="SM00220">
    <property type="entry name" value="S_TKc"/>
    <property type="match status" value="1"/>
</dbReference>
<dbReference type="AlphaFoldDB" id="A0A0G4F1Y6"/>
<sequence length="495" mass="56092">MGGKCCGRSAPGDGSQQAAASDDIRDSYKIGRQLGSGAFGQVRECVTKDGTEEVRAVKIMEKRSSEKGEWSNESMFKREISVLSRLEHDNIIKYFDFYEDSHFLYAVMEKCEGGELFDQIVKRRHFNEQDAAQLCQQMLSALVYVHSLGIVHRDVKAENFLFKDKTATSNLKMIDFGMAAMLENPDEFLSDVCGSPHYLAPELVRKKYNAKADMWALGVLIFLMLYGKYPFDGNNTQEIVHEIMKKEIQWHKQRYKYSKEAVDFMKALLQRDPSKRLTAAEAIAHPWVAVSTPEKQQPVEAEAVRSAHRKVTMRREEKKVPKEVEERRNKLLQQLEDEFNKGIRRGRRIAKPVKLKPEFSRHDKRMSTTPSRMQQAQSGHVTWEAHLPTLAEETAADGEAQQQNLPDGFQDPTAYDAVGNDITMSTSRRGRRAHTTDPADHLPPADDDHGTAERESSGGGAGGGYGRPDRPDIEELRKSFQQLHEKMKDEKGGGE</sequence>
<keyword evidence="10" id="KW-0106">Calcium</keyword>
<evidence type="ECO:0000256" key="4">
    <source>
        <dbReference type="ARBA" id="ARBA00022527"/>
    </source>
</evidence>
<dbReference type="PhylomeDB" id="A0A0G4F1Y6"/>
<evidence type="ECO:0000256" key="13">
    <source>
        <dbReference type="ARBA" id="ARBA00047899"/>
    </source>
</evidence>
<feature type="compositionally biased region" description="Basic and acidic residues" evidence="17">
    <location>
        <begin position="434"/>
        <end position="456"/>
    </location>
</feature>
<comment type="catalytic activity">
    <reaction evidence="13">
        <text>L-threonyl-[protein] + ATP = O-phospho-L-threonyl-[protein] + ADP + H(+)</text>
        <dbReference type="Rhea" id="RHEA:46608"/>
        <dbReference type="Rhea" id="RHEA-COMP:11060"/>
        <dbReference type="Rhea" id="RHEA-COMP:11605"/>
        <dbReference type="ChEBI" id="CHEBI:15378"/>
        <dbReference type="ChEBI" id="CHEBI:30013"/>
        <dbReference type="ChEBI" id="CHEBI:30616"/>
        <dbReference type="ChEBI" id="CHEBI:61977"/>
        <dbReference type="ChEBI" id="CHEBI:456216"/>
        <dbReference type="EC" id="2.7.11.1"/>
    </reaction>
</comment>
<comment type="subunit">
    <text evidence="2">Monomer.</text>
</comment>
<evidence type="ECO:0000256" key="16">
    <source>
        <dbReference type="RuleBase" id="RU000304"/>
    </source>
</evidence>
<feature type="compositionally biased region" description="Gly residues" evidence="17">
    <location>
        <begin position="457"/>
        <end position="466"/>
    </location>
</feature>
<feature type="binding site" evidence="15">
    <location>
        <position position="58"/>
    </location>
    <ligand>
        <name>ATP</name>
        <dbReference type="ChEBI" id="CHEBI:30616"/>
    </ligand>
</feature>
<dbReference type="InterPro" id="IPR050205">
    <property type="entry name" value="CDPK_Ser/Thr_kinases"/>
</dbReference>
<keyword evidence="6" id="KW-0479">Metal-binding</keyword>
<dbReference type="InterPro" id="IPR008271">
    <property type="entry name" value="Ser/Thr_kinase_AS"/>
</dbReference>
<dbReference type="GO" id="GO:0005524">
    <property type="term" value="F:ATP binding"/>
    <property type="evidence" value="ECO:0007669"/>
    <property type="project" value="UniProtKB-UniRule"/>
</dbReference>
<dbReference type="InterPro" id="IPR000719">
    <property type="entry name" value="Prot_kinase_dom"/>
</dbReference>
<dbReference type="CDD" id="cd05117">
    <property type="entry name" value="STKc_CAMK"/>
    <property type="match status" value="1"/>
</dbReference>
<dbReference type="PROSITE" id="PS50011">
    <property type="entry name" value="PROTEIN_KINASE_DOM"/>
    <property type="match status" value="1"/>
</dbReference>
<evidence type="ECO:0000256" key="2">
    <source>
        <dbReference type="ARBA" id="ARBA00011245"/>
    </source>
</evidence>
<evidence type="ECO:0000259" key="18">
    <source>
        <dbReference type="PROSITE" id="PS50011"/>
    </source>
</evidence>
<dbReference type="InterPro" id="IPR017441">
    <property type="entry name" value="Protein_kinase_ATP_BS"/>
</dbReference>
<evidence type="ECO:0000256" key="5">
    <source>
        <dbReference type="ARBA" id="ARBA00022679"/>
    </source>
</evidence>
<dbReference type="PROSITE" id="PS00108">
    <property type="entry name" value="PROTEIN_KINASE_ST"/>
    <property type="match status" value="1"/>
</dbReference>
<dbReference type="FunFam" id="3.30.200.20:FF:000315">
    <property type="entry name" value="Calcium-dependent protein kinase 3"/>
    <property type="match status" value="1"/>
</dbReference>
<organism evidence="19">
    <name type="scientific">Chromera velia CCMP2878</name>
    <dbReference type="NCBI Taxonomy" id="1169474"/>
    <lineage>
        <taxon>Eukaryota</taxon>
        <taxon>Sar</taxon>
        <taxon>Alveolata</taxon>
        <taxon>Colpodellida</taxon>
        <taxon>Chromeraceae</taxon>
        <taxon>Chromera</taxon>
    </lineage>
</organism>
<comment type="catalytic activity">
    <reaction evidence="14">
        <text>L-seryl-[protein] + ATP = O-phospho-L-seryl-[protein] + ADP + H(+)</text>
        <dbReference type="Rhea" id="RHEA:17989"/>
        <dbReference type="Rhea" id="RHEA-COMP:9863"/>
        <dbReference type="Rhea" id="RHEA-COMP:11604"/>
        <dbReference type="ChEBI" id="CHEBI:15378"/>
        <dbReference type="ChEBI" id="CHEBI:29999"/>
        <dbReference type="ChEBI" id="CHEBI:30616"/>
        <dbReference type="ChEBI" id="CHEBI:83421"/>
        <dbReference type="ChEBI" id="CHEBI:456216"/>
        <dbReference type="EC" id="2.7.11.1"/>
    </reaction>
</comment>
<evidence type="ECO:0000256" key="6">
    <source>
        <dbReference type="ARBA" id="ARBA00022723"/>
    </source>
</evidence>
<evidence type="ECO:0000256" key="10">
    <source>
        <dbReference type="ARBA" id="ARBA00022837"/>
    </source>
</evidence>
<dbReference type="PROSITE" id="PS00107">
    <property type="entry name" value="PROTEIN_KINASE_ATP"/>
    <property type="match status" value="1"/>
</dbReference>
<evidence type="ECO:0000256" key="1">
    <source>
        <dbReference type="ARBA" id="ARBA00001946"/>
    </source>
</evidence>
<feature type="domain" description="Protein kinase" evidence="18">
    <location>
        <begin position="28"/>
        <end position="288"/>
    </location>
</feature>
<keyword evidence="11 15" id="KW-0067">ATP-binding</keyword>
<dbReference type="VEuPathDB" id="CryptoDB:Cvel_14726"/>
<feature type="region of interest" description="Disordered" evidence="17">
    <location>
        <begin position="1"/>
        <end position="22"/>
    </location>
</feature>
<evidence type="ECO:0000256" key="3">
    <source>
        <dbReference type="ARBA" id="ARBA00012513"/>
    </source>
</evidence>
<evidence type="ECO:0000256" key="9">
    <source>
        <dbReference type="ARBA" id="ARBA00022777"/>
    </source>
</evidence>
<dbReference type="EC" id="2.7.11.1" evidence="3"/>
<keyword evidence="5" id="KW-0808">Transferase</keyword>
<dbReference type="SUPFAM" id="SSF56112">
    <property type="entry name" value="Protein kinase-like (PK-like)"/>
    <property type="match status" value="1"/>
</dbReference>
<accession>A0A0G4F1Y6</accession>
<dbReference type="GO" id="GO:0046872">
    <property type="term" value="F:metal ion binding"/>
    <property type="evidence" value="ECO:0007669"/>
    <property type="project" value="UniProtKB-KW"/>
</dbReference>
<evidence type="ECO:0000256" key="14">
    <source>
        <dbReference type="ARBA" id="ARBA00048679"/>
    </source>
</evidence>
<dbReference type="FunFam" id="1.10.510.10:FF:000571">
    <property type="entry name" value="Maternal embryonic leucine zipper kinase"/>
    <property type="match status" value="1"/>
</dbReference>
<protein>
    <recommendedName>
        <fullName evidence="3">non-specific serine/threonine protein kinase</fullName>
        <ecNumber evidence="3">2.7.11.1</ecNumber>
    </recommendedName>
</protein>
<evidence type="ECO:0000313" key="19">
    <source>
        <dbReference type="EMBL" id="CEM05763.1"/>
    </source>
</evidence>
<evidence type="ECO:0000256" key="15">
    <source>
        <dbReference type="PROSITE-ProRule" id="PRU10141"/>
    </source>
</evidence>
<keyword evidence="9" id="KW-0418">Kinase</keyword>
<dbReference type="PANTHER" id="PTHR24349">
    <property type="entry name" value="SERINE/THREONINE-PROTEIN KINASE"/>
    <property type="match status" value="1"/>
</dbReference>
<feature type="region of interest" description="Disordered" evidence="17">
    <location>
        <begin position="358"/>
        <end position="380"/>
    </location>
</feature>
<proteinExistence type="inferred from homology"/>
<name>A0A0G4F1Y6_9ALVE</name>
<evidence type="ECO:0000256" key="17">
    <source>
        <dbReference type="SAM" id="MobiDB-lite"/>
    </source>
</evidence>
<evidence type="ECO:0000256" key="12">
    <source>
        <dbReference type="ARBA" id="ARBA00024334"/>
    </source>
</evidence>
<comment type="similarity">
    <text evidence="12">Belongs to the protein kinase superfamily. Ser/Thr protein kinase family. CDPK subfamily.</text>
</comment>
<reference evidence="19" key="1">
    <citation type="submission" date="2014-11" db="EMBL/GenBank/DDBJ databases">
        <authorList>
            <person name="Otto D Thomas"/>
            <person name="Naeem Raeece"/>
        </authorList>
    </citation>
    <scope>NUCLEOTIDE SEQUENCE</scope>
</reference>
<feature type="compositionally biased region" description="Polar residues" evidence="17">
    <location>
        <begin position="367"/>
        <end position="380"/>
    </location>
</feature>
<comment type="cofactor">
    <cofactor evidence="1">
        <name>Mg(2+)</name>
        <dbReference type="ChEBI" id="CHEBI:18420"/>
    </cofactor>
</comment>
<dbReference type="Gene3D" id="1.10.510.10">
    <property type="entry name" value="Transferase(Phosphotransferase) domain 1"/>
    <property type="match status" value="1"/>
</dbReference>
<dbReference type="InterPro" id="IPR011009">
    <property type="entry name" value="Kinase-like_dom_sf"/>
</dbReference>
<keyword evidence="8 15" id="KW-0547">Nucleotide-binding</keyword>
<gene>
    <name evidence="19" type="ORF">Cvel_14726</name>
</gene>